<dbReference type="EMBL" id="CH991563">
    <property type="protein sequence ID" value="EDQ86832.1"/>
    <property type="molecule type" value="Genomic_DNA"/>
</dbReference>
<dbReference type="RefSeq" id="XP_001748377.1">
    <property type="nucleotide sequence ID" value="XM_001748325.1"/>
</dbReference>
<feature type="domain" description="TTI1 C-terminal TPR" evidence="3">
    <location>
        <begin position="770"/>
        <end position="842"/>
    </location>
</feature>
<gene>
    <name evidence="4" type="ORF">MONBRDRAFT_10526</name>
</gene>
<evidence type="ECO:0000259" key="3">
    <source>
        <dbReference type="Pfam" id="PF24181"/>
    </source>
</evidence>
<dbReference type="InterPro" id="IPR016024">
    <property type="entry name" value="ARM-type_fold"/>
</dbReference>
<dbReference type="Pfam" id="PF24173">
    <property type="entry name" value="TPR_TTI1_N"/>
    <property type="match status" value="1"/>
</dbReference>
<feature type="compositionally biased region" description="Polar residues" evidence="1">
    <location>
        <begin position="272"/>
        <end position="281"/>
    </location>
</feature>
<dbReference type="InterPro" id="IPR052587">
    <property type="entry name" value="TELO2-interacting_protein_1"/>
</dbReference>
<protein>
    <submittedName>
        <fullName evidence="4">Uncharacterized protein</fullName>
    </submittedName>
</protein>
<dbReference type="GeneID" id="5893604"/>
<accession>A9V6M1</accession>
<dbReference type="Pfam" id="PF21547">
    <property type="entry name" value="TTI1"/>
    <property type="match status" value="1"/>
</dbReference>
<reference evidence="4 5" key="1">
    <citation type="journal article" date="2008" name="Nature">
        <title>The genome of the choanoflagellate Monosiga brevicollis and the origin of metazoans.</title>
        <authorList>
            <consortium name="JGI Sequencing"/>
            <person name="King N."/>
            <person name="Westbrook M.J."/>
            <person name="Young S.L."/>
            <person name="Kuo A."/>
            <person name="Abedin M."/>
            <person name="Chapman J."/>
            <person name="Fairclough S."/>
            <person name="Hellsten U."/>
            <person name="Isogai Y."/>
            <person name="Letunic I."/>
            <person name="Marr M."/>
            <person name="Pincus D."/>
            <person name="Putnam N."/>
            <person name="Rokas A."/>
            <person name="Wright K.J."/>
            <person name="Zuzow R."/>
            <person name="Dirks W."/>
            <person name="Good M."/>
            <person name="Goodstein D."/>
            <person name="Lemons D."/>
            <person name="Li W."/>
            <person name="Lyons J.B."/>
            <person name="Morris A."/>
            <person name="Nichols S."/>
            <person name="Richter D.J."/>
            <person name="Salamov A."/>
            <person name="Bork P."/>
            <person name="Lim W.A."/>
            <person name="Manning G."/>
            <person name="Miller W.T."/>
            <person name="McGinnis W."/>
            <person name="Shapiro H."/>
            <person name="Tjian R."/>
            <person name="Grigoriev I.V."/>
            <person name="Rokhsar D."/>
        </authorList>
    </citation>
    <scope>NUCLEOTIDE SEQUENCE [LARGE SCALE GENOMIC DNA]</scope>
    <source>
        <strain evidence="5">MX1 / ATCC 50154</strain>
    </source>
</reference>
<dbReference type="InterPro" id="IPR057567">
    <property type="entry name" value="TPR_TTI1_C"/>
</dbReference>
<sequence length="986" mass="107005">MAMTGMLDRLRGAVQRLVQRLDAAACEEVQQVILQIPPPALAALAEHICMPLRVVIAGKQAKEKDVIAALQALGILFRHGGQAIPLPLALQHFQILGLVLAGRGVAVSIADDVALAIVQATEALVFSRSDIMAPLCSDQYLPALGQLVAELGTVLENTQRSSAVRAAAGELLLHLYEGAARRDTGVATFMVPGLLSLVTKVLRRIVHGAAPVAVVGLRLLTAILCHAVADNNLPPDTSPLDDLRELAETVRDTADRSTDSSDQLSDDPVVASETSSADQPYSLRQTPDAAWWGRTVPMVEHLNQQLFHTVVLHQAASVREATARCCCLAALRCARALPACVPSWIDTLVLLSSDDAQTIASLAQTCLAALHTNRLTSVITALLRERLHQLVLQHQAWTEDAFQRHLRRLNAYLRILPATTPVFADADTAGRVLRACVAALRLDVDQCLAIVNQHAAPDQEHVVVDDVLGTAQRMRRVYRQFHLTTTADLMDEFLRLGMARGLGLHLEDALDAERVILHERPEWLLLVQGALSTPDTDSFAAAHSPSTDIPGQSNLPSAPKSSPWQGSVAQSWKHLTASRPPSTSSRNSDAGTGFMPQQRSLADLALAMCTDGDLLDAARSWASGKALQPVTPAHSNNAKDAPSTAHRVARVTVFTCLLLETVGQAAQVLQRALRERLMHLMFMLLLHTGLPETAVNSSAQWAMVQVAHACGYTDAAALLSDNVDYLINDITLRIRVLVAVERWSPRLPQDSLHVGVDGLRTAEPTIDAPDPNDAHAQDPPPPPHAMLVVEALRRIKHLLGNSNDQERLILLQALTAGVGVLAPFENELLPIVAQIWPILQLREQHGALLAEPSDFANRLNGPRHRLVAKILGVFADMWNNLTPSVADTRLLCRAAVQYLDNRLDADLQALALTLIERLATVSADTVWYETSRCCGPKELLRDDTTVIADKSDHWYYAAQFPAPNPHYAVNATTVFALLEQADPVVV</sequence>
<feature type="compositionally biased region" description="Polar residues" evidence="1">
    <location>
        <begin position="579"/>
        <end position="594"/>
    </location>
</feature>
<feature type="domain" description="TTI1 N-terminal TPR" evidence="2">
    <location>
        <begin position="9"/>
        <end position="355"/>
    </location>
</feature>
<evidence type="ECO:0000313" key="4">
    <source>
        <dbReference type="EMBL" id="EDQ86832.1"/>
    </source>
</evidence>
<feature type="compositionally biased region" description="Polar residues" evidence="1">
    <location>
        <begin position="544"/>
        <end position="570"/>
    </location>
</feature>
<dbReference type="GO" id="GO:0005737">
    <property type="term" value="C:cytoplasm"/>
    <property type="evidence" value="ECO:0000318"/>
    <property type="project" value="GO_Central"/>
</dbReference>
<dbReference type="InParanoid" id="A9V6M1"/>
<dbReference type="SUPFAM" id="SSF48371">
    <property type="entry name" value="ARM repeat"/>
    <property type="match status" value="1"/>
</dbReference>
<organism evidence="4 5">
    <name type="scientific">Monosiga brevicollis</name>
    <name type="common">Choanoflagellate</name>
    <dbReference type="NCBI Taxonomy" id="81824"/>
    <lineage>
        <taxon>Eukaryota</taxon>
        <taxon>Choanoflagellata</taxon>
        <taxon>Craspedida</taxon>
        <taxon>Salpingoecidae</taxon>
        <taxon>Monosiga</taxon>
    </lineage>
</organism>
<evidence type="ECO:0000313" key="5">
    <source>
        <dbReference type="Proteomes" id="UP000001357"/>
    </source>
</evidence>
<dbReference type="PANTHER" id="PTHR18460">
    <property type="entry name" value="TEL2 INTERACTING PROTEIN 1 TTI1 FAMILY MEMBER"/>
    <property type="match status" value="1"/>
</dbReference>
<name>A9V6M1_MONBE</name>
<dbReference type="STRING" id="81824.A9V6M1"/>
<dbReference type="FunCoup" id="A9V6M1">
    <property type="interactions" value="1145"/>
</dbReference>
<dbReference type="KEGG" id="mbr:MONBRDRAFT_10526"/>
<feature type="region of interest" description="Disordered" evidence="1">
    <location>
        <begin position="251"/>
        <end position="281"/>
    </location>
</feature>
<dbReference type="AlphaFoldDB" id="A9V6M1"/>
<dbReference type="InterPro" id="IPR057566">
    <property type="entry name" value="TPR_TTI1_N"/>
</dbReference>
<feature type="region of interest" description="Disordered" evidence="1">
    <location>
        <begin position="536"/>
        <end position="594"/>
    </location>
</feature>
<feature type="region of interest" description="Disordered" evidence="1">
    <location>
        <begin position="762"/>
        <end position="782"/>
    </location>
</feature>
<dbReference type="InterPro" id="IPR049362">
    <property type="entry name" value="TTI1_rpt"/>
</dbReference>
<evidence type="ECO:0000259" key="2">
    <source>
        <dbReference type="Pfam" id="PF24173"/>
    </source>
</evidence>
<evidence type="ECO:0000256" key="1">
    <source>
        <dbReference type="SAM" id="MobiDB-lite"/>
    </source>
</evidence>
<dbReference type="Proteomes" id="UP000001357">
    <property type="component" value="Unassembled WGS sequence"/>
</dbReference>
<dbReference type="Pfam" id="PF24181">
    <property type="entry name" value="TPR_TTI1_C"/>
    <property type="match status" value="1"/>
</dbReference>
<dbReference type="PANTHER" id="PTHR18460:SF3">
    <property type="entry name" value="TELO2-INTERACTING PROTEIN 1 HOMOLOG"/>
    <property type="match status" value="1"/>
</dbReference>
<proteinExistence type="predicted"/>
<keyword evidence="5" id="KW-1185">Reference proteome</keyword>